<dbReference type="SUPFAM" id="SSF52777">
    <property type="entry name" value="CoA-dependent acyltransferases"/>
    <property type="match status" value="2"/>
</dbReference>
<name>A0A3N1HHJ3_9PSEU</name>
<dbReference type="InterPro" id="IPR023213">
    <property type="entry name" value="CAT-like_dom_sf"/>
</dbReference>
<accession>A0A3N1HHJ3</accession>
<protein>
    <recommendedName>
        <fullName evidence="4">Condensation domain-containing protein</fullName>
    </recommendedName>
</protein>
<reference evidence="2 3" key="1">
    <citation type="submission" date="2018-11" db="EMBL/GenBank/DDBJ databases">
        <title>Sequencing the genomes of 1000 actinobacteria strains.</title>
        <authorList>
            <person name="Klenk H.-P."/>
        </authorList>
    </citation>
    <scope>NUCLEOTIDE SEQUENCE [LARGE SCALE GENOMIC DNA]</scope>
    <source>
        <strain evidence="2 3">DSM 44231</strain>
    </source>
</reference>
<proteinExistence type="predicted"/>
<dbReference type="EMBL" id="RJKM01000001">
    <property type="protein sequence ID" value="ROP41987.1"/>
    <property type="molecule type" value="Genomic_DNA"/>
</dbReference>
<evidence type="ECO:0008006" key="4">
    <source>
        <dbReference type="Google" id="ProtNLM"/>
    </source>
</evidence>
<keyword evidence="3" id="KW-1185">Reference proteome</keyword>
<gene>
    <name evidence="2" type="ORF">EDD40_7473</name>
</gene>
<evidence type="ECO:0000256" key="1">
    <source>
        <dbReference type="SAM" id="MobiDB-lite"/>
    </source>
</evidence>
<dbReference type="Gene3D" id="3.30.559.30">
    <property type="entry name" value="Nonribosomal peptide synthetase, condensation domain"/>
    <property type="match status" value="1"/>
</dbReference>
<feature type="compositionally biased region" description="Polar residues" evidence="1">
    <location>
        <begin position="400"/>
        <end position="409"/>
    </location>
</feature>
<evidence type="ECO:0000313" key="3">
    <source>
        <dbReference type="Proteomes" id="UP000268727"/>
    </source>
</evidence>
<dbReference type="Proteomes" id="UP000268727">
    <property type="component" value="Unassembled WGS sequence"/>
</dbReference>
<comment type="caution">
    <text evidence="2">The sequence shown here is derived from an EMBL/GenBank/DDBJ whole genome shotgun (WGS) entry which is preliminary data.</text>
</comment>
<sequence>MNAPTRPRRRRVRLTTVRSEAVEFAGLAHREGSLTLGQLNIVRWLMRTPDHFHATLPVDVPVPRGVHVPDVTAAVAVLVARHEGLRTSYSGREDPRQTVAASGVVPVVVCSLGEGTWGEPDQPAVASALLRWLRDTPDGTRPAARLVVAVAPEQDDLVVACAAEFSHMAVDRAAIEVLKHEFRELTATPSLREVGPPRRQPLDQAEIEATPLERRRARAALAHLGSLSRRTPRSLYLLPGATATGESAAVEMSSPAAGRALRRIAARTRASRSSIVLAAISAVLAHRTGYRELILPLLSGNRFDRALTGYVGTLAQGCLAAVDVADHDFDTLVRHTWTAVLEASRHGRYDAAARAASDDRTAHDRGLVFDYDPLFNSTVPESWFGPNTPFARRAPAPATSGETTIRWRSTPRNGTPLRFGLTSVEPDLVLDVWTADTGLVPREEVESLLAAVQRLLLAAARADLTPARQREAIALPPIARPDTWHFVDNCWVDLTEVQALLDDALAPSTSRVLPAEHGIPLVAHLTATPEIRTPEEAHLRCLAALPRYPAALAPRHYVLHGSALTDPPLTSGTGR</sequence>
<dbReference type="Gene3D" id="3.30.559.10">
    <property type="entry name" value="Chloramphenicol acetyltransferase-like domain"/>
    <property type="match status" value="1"/>
</dbReference>
<evidence type="ECO:0000313" key="2">
    <source>
        <dbReference type="EMBL" id="ROP41987.1"/>
    </source>
</evidence>
<feature type="region of interest" description="Disordered" evidence="1">
    <location>
        <begin position="386"/>
        <end position="409"/>
    </location>
</feature>
<organism evidence="2 3">
    <name type="scientific">Saccharothrix texasensis</name>
    <dbReference type="NCBI Taxonomy" id="103734"/>
    <lineage>
        <taxon>Bacteria</taxon>
        <taxon>Bacillati</taxon>
        <taxon>Actinomycetota</taxon>
        <taxon>Actinomycetes</taxon>
        <taxon>Pseudonocardiales</taxon>
        <taxon>Pseudonocardiaceae</taxon>
        <taxon>Saccharothrix</taxon>
    </lineage>
</organism>
<dbReference type="AlphaFoldDB" id="A0A3N1HHJ3"/>